<dbReference type="InterPro" id="IPR050452">
    <property type="entry name" value="Metacaspase"/>
</dbReference>
<evidence type="ECO:0000259" key="1">
    <source>
        <dbReference type="Pfam" id="PF00656"/>
    </source>
</evidence>
<proteinExistence type="predicted"/>
<sequence>MSFIKRRQFLQFSASTLATVGLNQFDIISQGKRYGQVLAQNAPRKLALLVGINEYPGNLALKGCVNDVRLQKELLIHRFGFKDNDILTLTDKQATRKGILTAFEDHLIKQAKRGDVVVFHFSGHGSRVVDPDRDSPDGLNSTFVPIDSQFPPGFPVTGGPVQHIMGHTLFLLMYALKTDNVTVVLDSCHSGGGTRGNFRVRSLEGGSILQPSNEELEYQKQWLGRLGLSKEKFIELRRKGVAKGVVIAAAKREQLASDASFSKFYAGAFTYELTQYLWQQTADEPVTTAIANVGRNTKEVARQRGNTQEPEIEVRFSKENDNSPIYFTRSPALSAEAVITQVTGNQVELWLGGLDSQTLEAFDKDAIFTVVDAKGGERGLVKLESRTGLIGKGTLQNTPTQRVQLQPGTLLQERVRSIPNNLSLKIGVDNAFDNNTAKLATQALQALNRIEPKPLGTVEVQYIFGRMTEDRYQKLQKQKISNLPAVNSFGLFLPSLEQIIPASFGNSGETVSAAVKRLQPKLKSLLAARIVNQVLGNTNSSQINLRVSMNIAGNKEVVGETFPIRGTIKNTVGSNQAPASSVKFSNSGVIQLPLSTEITFQVQNNESQPLYVSILVIDAEGEMTVIFPNNWSGSENAALIEAKQKRVIPQADDGFKLTIGKPLGFSEALIITSTTPLRTSLKALQQIAKSRGVGNRNTPIAVTDEVLDVTNSLLDDLDAGTRSNNNIEGIALPSGVRGIDVKKLAAMAIAFEVVGS</sequence>
<evidence type="ECO:0000259" key="2">
    <source>
        <dbReference type="Pfam" id="PF14326"/>
    </source>
</evidence>
<dbReference type="RefSeq" id="WP_038296026.1">
    <property type="nucleotide sequence ID" value="NZ_JACJTA010000054.1"/>
</dbReference>
<dbReference type="SUPFAM" id="SSF52129">
    <property type="entry name" value="Caspase-like"/>
    <property type="match status" value="1"/>
</dbReference>
<accession>A0ABR8GUY5</accession>
<protein>
    <submittedName>
        <fullName evidence="3">Caspase family protein</fullName>
    </submittedName>
</protein>
<feature type="domain" description="DUF4384" evidence="2">
    <location>
        <begin position="596"/>
        <end position="676"/>
    </location>
</feature>
<dbReference type="Gene3D" id="3.40.50.1460">
    <property type="match status" value="1"/>
</dbReference>
<gene>
    <name evidence="3" type="ORF">H6G81_21665</name>
</gene>
<dbReference type="PANTHER" id="PTHR48104:SF30">
    <property type="entry name" value="METACASPASE-1"/>
    <property type="match status" value="1"/>
</dbReference>
<dbReference type="Pfam" id="PF14326">
    <property type="entry name" value="DUF4384"/>
    <property type="match status" value="1"/>
</dbReference>
<name>A0ABR8GUY5_9CYAN</name>
<dbReference type="Proteomes" id="UP000660380">
    <property type="component" value="Unassembled WGS sequence"/>
</dbReference>
<dbReference type="PANTHER" id="PTHR48104">
    <property type="entry name" value="METACASPASE-4"/>
    <property type="match status" value="1"/>
</dbReference>
<evidence type="ECO:0000313" key="3">
    <source>
        <dbReference type="EMBL" id="MBD2607064.1"/>
    </source>
</evidence>
<keyword evidence="4" id="KW-1185">Reference proteome</keyword>
<feature type="domain" description="Peptidase C14 caspase" evidence="1">
    <location>
        <begin position="44"/>
        <end position="316"/>
    </location>
</feature>
<dbReference type="PIRSF" id="PIRSF007398">
    <property type="entry name" value="Sll0148_caspase"/>
    <property type="match status" value="1"/>
</dbReference>
<comment type="caution">
    <text evidence="3">The sequence shown here is derived from an EMBL/GenBank/DDBJ whole genome shotgun (WGS) entry which is preliminary data.</text>
</comment>
<dbReference type="InterPro" id="IPR029030">
    <property type="entry name" value="Caspase-like_dom_sf"/>
</dbReference>
<reference evidence="3 4" key="1">
    <citation type="journal article" date="2020" name="ISME J.">
        <title>Comparative genomics reveals insights into cyanobacterial evolution and habitat adaptation.</title>
        <authorList>
            <person name="Chen M.Y."/>
            <person name="Teng W.K."/>
            <person name="Zhao L."/>
            <person name="Hu C.X."/>
            <person name="Zhou Y.K."/>
            <person name="Han B.P."/>
            <person name="Song L.R."/>
            <person name="Shu W.S."/>
        </authorList>
    </citation>
    <scope>NUCLEOTIDE SEQUENCE [LARGE SCALE GENOMIC DNA]</scope>
    <source>
        <strain evidence="3 4">FACHB-248</strain>
    </source>
</reference>
<dbReference type="InterPro" id="IPR011189">
    <property type="entry name" value="UCP_caspase_lke"/>
</dbReference>
<dbReference type="EMBL" id="JACJTA010000054">
    <property type="protein sequence ID" value="MBD2607064.1"/>
    <property type="molecule type" value="Genomic_DNA"/>
</dbReference>
<dbReference type="InterPro" id="IPR011600">
    <property type="entry name" value="Pept_C14_caspase"/>
</dbReference>
<dbReference type="InterPro" id="IPR025493">
    <property type="entry name" value="DUF4384"/>
</dbReference>
<dbReference type="Pfam" id="PF00656">
    <property type="entry name" value="Peptidase_C14"/>
    <property type="match status" value="1"/>
</dbReference>
<organism evidence="3 4">
    <name type="scientific">Scytonema hofmannii FACHB-248</name>
    <dbReference type="NCBI Taxonomy" id="1842502"/>
    <lineage>
        <taxon>Bacteria</taxon>
        <taxon>Bacillati</taxon>
        <taxon>Cyanobacteriota</taxon>
        <taxon>Cyanophyceae</taxon>
        <taxon>Nostocales</taxon>
        <taxon>Scytonemataceae</taxon>
        <taxon>Scytonema</taxon>
    </lineage>
</organism>
<evidence type="ECO:0000313" key="4">
    <source>
        <dbReference type="Proteomes" id="UP000660380"/>
    </source>
</evidence>